<dbReference type="RefSeq" id="WP_128911790.1">
    <property type="nucleotide sequence ID" value="NZ_RDSM01000001.1"/>
</dbReference>
<dbReference type="InterPro" id="IPR027417">
    <property type="entry name" value="P-loop_NTPase"/>
</dbReference>
<reference evidence="1 2" key="1">
    <citation type="submission" date="2018-11" db="EMBL/GenBank/DDBJ databases">
        <authorList>
            <person name="Mardanov A.V."/>
            <person name="Ravin N.V."/>
            <person name="Dedysh S.N."/>
        </authorList>
    </citation>
    <scope>NUCLEOTIDE SEQUENCE [LARGE SCALE GENOMIC DNA]</scope>
    <source>
        <strain evidence="1 2">AF10</strain>
    </source>
</reference>
<accession>A0A4Q0T6B9</accession>
<sequence length="363" mass="38986">MKKQPTTERASAIPFSLLPMTEVQESAINWLWPSFLPIGMLTLLCGAGGTGKSTLAFSIAATVSNGGTFPDGSRCEKSGDTVIWSGEDALDTTIKPRLALAGANPARVYAIRGATDGEGGNHSFDPSRDVEHLRDAVSGLPELSLLIIDPIVSAVSGDMHKANDVRRSLQPIVRFAEEKKCAVLGITHFAKNSAGKNPTDRVLGSQAFAAQARMVLVAAQEEGSDRRIFTRSKSNISIDTGGFAYAIEAATLPSGVLATRVIWGEALEGSARDILASVETGEKNTKPINMQEEARGFLQAELKNGPVLARELKHKAEKEFGLTERTLQRAKDKLGIIVTKSGFDGGWVWSYPVDSGRPNQQRR</sequence>
<organism evidence="1 2">
    <name type="scientific">Granulicella sibirica</name>
    <dbReference type="NCBI Taxonomy" id="2479048"/>
    <lineage>
        <taxon>Bacteria</taxon>
        <taxon>Pseudomonadati</taxon>
        <taxon>Acidobacteriota</taxon>
        <taxon>Terriglobia</taxon>
        <taxon>Terriglobales</taxon>
        <taxon>Acidobacteriaceae</taxon>
        <taxon>Granulicella</taxon>
    </lineage>
</organism>
<dbReference type="Pfam" id="PF13481">
    <property type="entry name" value="AAA_25"/>
    <property type="match status" value="1"/>
</dbReference>
<dbReference type="AlphaFoldDB" id="A0A4Q0T6B9"/>
<comment type="caution">
    <text evidence="1">The sequence shown here is derived from an EMBL/GenBank/DDBJ whole genome shotgun (WGS) entry which is preliminary data.</text>
</comment>
<dbReference type="Gene3D" id="3.40.50.300">
    <property type="entry name" value="P-loop containing nucleotide triphosphate hydrolases"/>
    <property type="match status" value="1"/>
</dbReference>
<gene>
    <name evidence="1" type="ORF">GRAN_0958</name>
</gene>
<dbReference type="OrthoDB" id="8905164at2"/>
<dbReference type="SUPFAM" id="SSF52540">
    <property type="entry name" value="P-loop containing nucleoside triphosphate hydrolases"/>
    <property type="match status" value="1"/>
</dbReference>
<evidence type="ECO:0000313" key="1">
    <source>
        <dbReference type="EMBL" id="RXH57648.1"/>
    </source>
</evidence>
<reference evidence="2" key="2">
    <citation type="submission" date="2019-02" db="EMBL/GenBank/DDBJ databases">
        <title>Granulicella sibirica sp. nov., a psychrotolerant acidobacterium isolated from an organic soil layer in forested tundra, West Siberia.</title>
        <authorList>
            <person name="Oshkin I.Y."/>
            <person name="Kulichevskaya I.S."/>
            <person name="Rijpstra W.I.C."/>
            <person name="Sinninghe Damste J.S."/>
            <person name="Rakitin A.L."/>
            <person name="Ravin N.V."/>
            <person name="Dedysh S.N."/>
        </authorList>
    </citation>
    <scope>NUCLEOTIDE SEQUENCE [LARGE SCALE GENOMIC DNA]</scope>
    <source>
        <strain evidence="2">AF10</strain>
    </source>
</reference>
<protein>
    <submittedName>
        <fullName evidence="1">DNA primase</fullName>
    </submittedName>
</protein>
<keyword evidence="2" id="KW-1185">Reference proteome</keyword>
<dbReference type="Proteomes" id="UP000289437">
    <property type="component" value="Unassembled WGS sequence"/>
</dbReference>
<name>A0A4Q0T6B9_9BACT</name>
<evidence type="ECO:0000313" key="2">
    <source>
        <dbReference type="Proteomes" id="UP000289437"/>
    </source>
</evidence>
<proteinExistence type="predicted"/>
<dbReference type="EMBL" id="RDSM01000001">
    <property type="protein sequence ID" value="RXH57648.1"/>
    <property type="molecule type" value="Genomic_DNA"/>
</dbReference>